<dbReference type="EMBL" id="RSCJ01000006">
    <property type="protein sequence ID" value="RUR83674.1"/>
    <property type="molecule type" value="Genomic_DNA"/>
</dbReference>
<dbReference type="STRING" id="211165.GCA_000317285_00198"/>
<feature type="domain" description="Methyltransferase type 11" evidence="4">
    <location>
        <begin position="54"/>
        <end position="153"/>
    </location>
</feature>
<dbReference type="AlphaFoldDB" id="A0A433NL60"/>
<evidence type="ECO:0000256" key="2">
    <source>
        <dbReference type="ARBA" id="ARBA00022679"/>
    </source>
</evidence>
<dbReference type="PANTHER" id="PTHR43464:SF19">
    <property type="entry name" value="UBIQUINONE BIOSYNTHESIS O-METHYLTRANSFERASE, MITOCHONDRIAL"/>
    <property type="match status" value="1"/>
</dbReference>
<keyword evidence="2 5" id="KW-0808">Transferase</keyword>
<evidence type="ECO:0000259" key="4">
    <source>
        <dbReference type="Pfam" id="PF08241"/>
    </source>
</evidence>
<dbReference type="PANTHER" id="PTHR43464">
    <property type="entry name" value="METHYLTRANSFERASE"/>
    <property type="match status" value="1"/>
</dbReference>
<accession>A0A433NL60</accession>
<keyword evidence="1 5" id="KW-0489">Methyltransferase</keyword>
<dbReference type="InterPro" id="IPR013216">
    <property type="entry name" value="Methyltransf_11"/>
</dbReference>
<name>A0A433NL60_CHLFR</name>
<protein>
    <submittedName>
        <fullName evidence="5">Class I SAM-dependent methyltransferase</fullName>
    </submittedName>
</protein>
<comment type="caution">
    <text evidence="5">The sequence shown here is derived from an EMBL/GenBank/DDBJ whole genome shotgun (WGS) entry which is preliminary data.</text>
</comment>
<proteinExistence type="predicted"/>
<evidence type="ECO:0000313" key="6">
    <source>
        <dbReference type="Proteomes" id="UP000268857"/>
    </source>
</evidence>
<gene>
    <name evidence="5" type="ORF">PCC6912_19170</name>
</gene>
<evidence type="ECO:0000313" key="5">
    <source>
        <dbReference type="EMBL" id="RUR83674.1"/>
    </source>
</evidence>
<dbReference type="RefSeq" id="WP_016877538.1">
    <property type="nucleotide sequence ID" value="NZ_AJLN01000017.1"/>
</dbReference>
<dbReference type="OrthoDB" id="9791837at2"/>
<dbReference type="InterPro" id="IPR029063">
    <property type="entry name" value="SAM-dependent_MTases_sf"/>
</dbReference>
<dbReference type="SUPFAM" id="SSF53335">
    <property type="entry name" value="S-adenosyl-L-methionine-dependent methyltransferases"/>
    <property type="match status" value="1"/>
</dbReference>
<dbReference type="CDD" id="cd02440">
    <property type="entry name" value="AdoMet_MTases"/>
    <property type="match status" value="1"/>
</dbReference>
<dbReference type="GO" id="GO:0032259">
    <property type="term" value="P:methylation"/>
    <property type="evidence" value="ECO:0007669"/>
    <property type="project" value="UniProtKB-KW"/>
</dbReference>
<keyword evidence="6" id="KW-1185">Reference proteome</keyword>
<evidence type="ECO:0000256" key="1">
    <source>
        <dbReference type="ARBA" id="ARBA00022603"/>
    </source>
</evidence>
<dbReference type="GO" id="GO:0008757">
    <property type="term" value="F:S-adenosylmethionine-dependent methyltransferase activity"/>
    <property type="evidence" value="ECO:0007669"/>
    <property type="project" value="InterPro"/>
</dbReference>
<sequence length="262" mass="29278">MIEVNEINQRVHDVWNANAAWWDAEVGETDFSHEYVINPAMETLLAIKPGERVLDVACGNGTFARRLARLGGSVLAFDFSEELLKCAKARTISSPGSIEYRLIDATDAAQLASLGERCFDAAVVSMALMDMANIEPLMHALSRLLVSKGRLVFSITHPCFNSLGGTHTQWLGTEGVLVKDYIQPATGNEIAKPGQPIRHPFFHRPLWHLFGICFQVGFVLDGLLEPVPPEWLQTAQPEKWKRYARIPHIMVTRWRLLGQFSG</sequence>
<dbReference type="Gene3D" id="3.40.50.150">
    <property type="entry name" value="Vaccinia Virus protein VP39"/>
    <property type="match status" value="1"/>
</dbReference>
<evidence type="ECO:0000256" key="3">
    <source>
        <dbReference type="ARBA" id="ARBA00022691"/>
    </source>
</evidence>
<keyword evidence="3" id="KW-0949">S-adenosyl-L-methionine</keyword>
<dbReference type="Proteomes" id="UP000268857">
    <property type="component" value="Unassembled WGS sequence"/>
</dbReference>
<reference evidence="5 6" key="1">
    <citation type="journal article" date="2019" name="Genome Biol. Evol.">
        <title>Day and night: Metabolic profiles and evolutionary relationships of six axenic non-marine cyanobacteria.</title>
        <authorList>
            <person name="Will S.E."/>
            <person name="Henke P."/>
            <person name="Boedeker C."/>
            <person name="Huang S."/>
            <person name="Brinkmann H."/>
            <person name="Rohde M."/>
            <person name="Jarek M."/>
            <person name="Friedl T."/>
            <person name="Seufert S."/>
            <person name="Schumacher M."/>
            <person name="Overmann J."/>
            <person name="Neumann-Schaal M."/>
            <person name="Petersen J."/>
        </authorList>
    </citation>
    <scope>NUCLEOTIDE SEQUENCE [LARGE SCALE GENOMIC DNA]</scope>
    <source>
        <strain evidence="5 6">PCC 6912</strain>
    </source>
</reference>
<organism evidence="5 6">
    <name type="scientific">Chlorogloeopsis fritschii PCC 6912</name>
    <dbReference type="NCBI Taxonomy" id="211165"/>
    <lineage>
        <taxon>Bacteria</taxon>
        <taxon>Bacillati</taxon>
        <taxon>Cyanobacteriota</taxon>
        <taxon>Cyanophyceae</taxon>
        <taxon>Nostocales</taxon>
        <taxon>Chlorogloeopsidaceae</taxon>
        <taxon>Chlorogloeopsis</taxon>
    </lineage>
</organism>
<dbReference type="Pfam" id="PF08241">
    <property type="entry name" value="Methyltransf_11"/>
    <property type="match status" value="1"/>
</dbReference>